<organism evidence="4 5">
    <name type="scientific">Wolfiporia cocos (strain MD-104)</name>
    <name type="common">Brown rot fungus</name>
    <dbReference type="NCBI Taxonomy" id="742152"/>
    <lineage>
        <taxon>Eukaryota</taxon>
        <taxon>Fungi</taxon>
        <taxon>Dikarya</taxon>
        <taxon>Basidiomycota</taxon>
        <taxon>Agaricomycotina</taxon>
        <taxon>Agaricomycetes</taxon>
        <taxon>Polyporales</taxon>
        <taxon>Phaeolaceae</taxon>
        <taxon>Wolfiporia</taxon>
    </lineage>
</organism>
<sequence length="249" mass="27707">MISVFVFYEHLITLDEEARLIWSGPLTGPKLLFMLVRYIVLAICILQIFSIAPQYSAVVCPFNSINILSMILDLSQYIVVNGFAILRIYAITGRRWIPIALSSVLLSVAVALNMYAYCRSTYPIIVDFGVAVSCQWTFRISKNYASLLPNIIIDRFLINLRHADAKASSESTEETSVDPSGQTYREADSIRFSSRVVGNMGESIEDGFTTSLDSDGGQEIGSSEDYGRNLSSGPDQECIELERLRSKDA</sequence>
<feature type="domain" description="DUF6533" evidence="3">
    <location>
        <begin position="4"/>
        <end position="41"/>
    </location>
</feature>
<keyword evidence="2" id="KW-1133">Transmembrane helix</keyword>
<name>A0A2H3J147_WOLCO</name>
<feature type="transmembrane region" description="Helical" evidence="2">
    <location>
        <begin position="67"/>
        <end position="89"/>
    </location>
</feature>
<feature type="region of interest" description="Disordered" evidence="1">
    <location>
        <begin position="204"/>
        <end position="249"/>
    </location>
</feature>
<keyword evidence="2" id="KW-0472">Membrane</keyword>
<dbReference type="OrthoDB" id="2726828at2759"/>
<evidence type="ECO:0000313" key="4">
    <source>
        <dbReference type="EMBL" id="PCH35691.1"/>
    </source>
</evidence>
<dbReference type="InterPro" id="IPR045340">
    <property type="entry name" value="DUF6533"/>
</dbReference>
<proteinExistence type="predicted"/>
<accession>A0A2H3J147</accession>
<dbReference type="AlphaFoldDB" id="A0A2H3J147"/>
<gene>
    <name evidence="4" type="ORF">WOLCODRAFT_80891</name>
</gene>
<evidence type="ECO:0000259" key="3">
    <source>
        <dbReference type="Pfam" id="PF20151"/>
    </source>
</evidence>
<feature type="compositionally biased region" description="Basic and acidic residues" evidence="1">
    <location>
        <begin position="240"/>
        <end position="249"/>
    </location>
</feature>
<keyword evidence="5" id="KW-1185">Reference proteome</keyword>
<evidence type="ECO:0000256" key="2">
    <source>
        <dbReference type="SAM" id="Phobius"/>
    </source>
</evidence>
<dbReference type="Proteomes" id="UP000218811">
    <property type="component" value="Unassembled WGS sequence"/>
</dbReference>
<evidence type="ECO:0000313" key="5">
    <source>
        <dbReference type="Proteomes" id="UP000218811"/>
    </source>
</evidence>
<feature type="transmembrane region" description="Helical" evidence="2">
    <location>
        <begin position="96"/>
        <end position="117"/>
    </location>
</feature>
<feature type="transmembrane region" description="Helical" evidence="2">
    <location>
        <begin position="35"/>
        <end position="55"/>
    </location>
</feature>
<evidence type="ECO:0000256" key="1">
    <source>
        <dbReference type="SAM" id="MobiDB-lite"/>
    </source>
</evidence>
<dbReference type="OMA" id="NIVICCF"/>
<keyword evidence="2" id="KW-0812">Transmembrane</keyword>
<dbReference type="Pfam" id="PF20151">
    <property type="entry name" value="DUF6533"/>
    <property type="match status" value="1"/>
</dbReference>
<reference evidence="4 5" key="1">
    <citation type="journal article" date="2012" name="Science">
        <title>The Paleozoic origin of enzymatic lignin decomposition reconstructed from 31 fungal genomes.</title>
        <authorList>
            <person name="Floudas D."/>
            <person name="Binder M."/>
            <person name="Riley R."/>
            <person name="Barry K."/>
            <person name="Blanchette R.A."/>
            <person name="Henrissat B."/>
            <person name="Martinez A.T."/>
            <person name="Otillar R."/>
            <person name="Spatafora J.W."/>
            <person name="Yadav J.S."/>
            <person name="Aerts A."/>
            <person name="Benoit I."/>
            <person name="Boyd A."/>
            <person name="Carlson A."/>
            <person name="Copeland A."/>
            <person name="Coutinho P.M."/>
            <person name="de Vries R.P."/>
            <person name="Ferreira P."/>
            <person name="Findley K."/>
            <person name="Foster B."/>
            <person name="Gaskell J."/>
            <person name="Glotzer D."/>
            <person name="Gorecki P."/>
            <person name="Heitman J."/>
            <person name="Hesse C."/>
            <person name="Hori C."/>
            <person name="Igarashi K."/>
            <person name="Jurgens J.A."/>
            <person name="Kallen N."/>
            <person name="Kersten P."/>
            <person name="Kohler A."/>
            <person name="Kuees U."/>
            <person name="Kumar T.K.A."/>
            <person name="Kuo A."/>
            <person name="LaButti K."/>
            <person name="Larrondo L.F."/>
            <person name="Lindquist E."/>
            <person name="Ling A."/>
            <person name="Lombard V."/>
            <person name="Lucas S."/>
            <person name="Lundell T."/>
            <person name="Martin R."/>
            <person name="McLaughlin D.J."/>
            <person name="Morgenstern I."/>
            <person name="Morin E."/>
            <person name="Murat C."/>
            <person name="Nagy L.G."/>
            <person name="Nolan M."/>
            <person name="Ohm R.A."/>
            <person name="Patyshakuliyeva A."/>
            <person name="Rokas A."/>
            <person name="Ruiz-Duenas F.J."/>
            <person name="Sabat G."/>
            <person name="Salamov A."/>
            <person name="Samejima M."/>
            <person name="Schmutz J."/>
            <person name="Slot J.C."/>
            <person name="St John F."/>
            <person name="Stenlid J."/>
            <person name="Sun H."/>
            <person name="Sun S."/>
            <person name="Syed K."/>
            <person name="Tsang A."/>
            <person name="Wiebenga A."/>
            <person name="Young D."/>
            <person name="Pisabarro A."/>
            <person name="Eastwood D.C."/>
            <person name="Martin F."/>
            <person name="Cullen D."/>
            <person name="Grigoriev I.V."/>
            <person name="Hibbett D.S."/>
        </authorList>
    </citation>
    <scope>NUCLEOTIDE SEQUENCE [LARGE SCALE GENOMIC DNA]</scope>
    <source>
        <strain evidence="4 5">MD-104</strain>
    </source>
</reference>
<dbReference type="EMBL" id="KB467854">
    <property type="protein sequence ID" value="PCH35691.1"/>
    <property type="molecule type" value="Genomic_DNA"/>
</dbReference>
<protein>
    <recommendedName>
        <fullName evidence="3">DUF6533 domain-containing protein</fullName>
    </recommendedName>
</protein>